<evidence type="ECO:0000259" key="1">
    <source>
        <dbReference type="Pfam" id="PF18291"/>
    </source>
</evidence>
<dbReference type="Gene3D" id="4.10.520.10">
    <property type="entry name" value="IHF-like DNA-binding proteins"/>
    <property type="match status" value="1"/>
</dbReference>
<protein>
    <submittedName>
        <fullName evidence="2">DNA-binding protein</fullName>
    </submittedName>
</protein>
<evidence type="ECO:0000313" key="2">
    <source>
        <dbReference type="EMBL" id="PJB28826.1"/>
    </source>
</evidence>
<feature type="non-terminal residue" evidence="2">
    <location>
        <position position="1"/>
    </location>
</feature>
<dbReference type="AlphaFoldDB" id="A0A2M8ART2"/>
<reference evidence="3" key="1">
    <citation type="submission" date="2017-09" db="EMBL/GenBank/DDBJ databases">
        <title>Depth-based differentiation of microbial function through sediment-hosted aquifers and enrichment of novel symbionts in the deep terrestrial subsurface.</title>
        <authorList>
            <person name="Probst A.J."/>
            <person name="Ladd B."/>
            <person name="Jarett J.K."/>
            <person name="Geller-Mcgrath D.E."/>
            <person name="Sieber C.M.K."/>
            <person name="Emerson J.B."/>
            <person name="Anantharaman K."/>
            <person name="Thomas B.C."/>
            <person name="Malmstrom R."/>
            <person name="Stieglmeier M."/>
            <person name="Klingl A."/>
            <person name="Woyke T."/>
            <person name="Ryan C.M."/>
            <person name="Banfield J.F."/>
        </authorList>
    </citation>
    <scope>NUCLEOTIDE SEQUENCE [LARGE SCALE GENOMIC DNA]</scope>
</reference>
<dbReference type="SUPFAM" id="SSF47729">
    <property type="entry name" value="IHF-like DNA-binding proteins"/>
    <property type="match status" value="1"/>
</dbReference>
<sequence>PSNAEALKKFYPSIESSGRKTLRQMAERIAQISTVSSADTMAVLEALLTTIPQELAAGNIVELGDFGNFWLRGDSEGTETAADVRASSIKGVLPRFNAGKEFKKVLDVIEFEKA</sequence>
<dbReference type="Pfam" id="PF18291">
    <property type="entry name" value="HU-HIG"/>
    <property type="match status" value="1"/>
</dbReference>
<evidence type="ECO:0000313" key="3">
    <source>
        <dbReference type="Proteomes" id="UP000231366"/>
    </source>
</evidence>
<dbReference type="EMBL" id="PFUI01000225">
    <property type="protein sequence ID" value="PJB28826.1"/>
    <property type="molecule type" value="Genomic_DNA"/>
</dbReference>
<dbReference type="InterPro" id="IPR010992">
    <property type="entry name" value="IHF-like_DNA-bd_dom_sf"/>
</dbReference>
<dbReference type="GO" id="GO:0003677">
    <property type="term" value="F:DNA binding"/>
    <property type="evidence" value="ECO:0007669"/>
    <property type="project" value="UniProtKB-KW"/>
</dbReference>
<feature type="domain" description="HU" evidence="1">
    <location>
        <begin position="5"/>
        <end position="113"/>
    </location>
</feature>
<dbReference type="Proteomes" id="UP000231366">
    <property type="component" value="Unassembled WGS sequence"/>
</dbReference>
<proteinExistence type="predicted"/>
<name>A0A2M8ART2_9BACT</name>
<gene>
    <name evidence="2" type="ORF">CO110_08515</name>
</gene>
<keyword evidence="2" id="KW-0238">DNA-binding</keyword>
<comment type="caution">
    <text evidence="2">The sequence shown here is derived from an EMBL/GenBank/DDBJ whole genome shotgun (WGS) entry which is preliminary data.</text>
</comment>
<organism evidence="2 3">
    <name type="scientific">Candidatus Desantisbacteria bacterium CG_4_9_14_3_um_filter_40_11</name>
    <dbReference type="NCBI Taxonomy" id="1974546"/>
    <lineage>
        <taxon>Bacteria</taxon>
        <taxon>Candidatus Desantisiibacteriota</taxon>
    </lineage>
</organism>
<accession>A0A2M8ART2</accession>
<dbReference type="InterPro" id="IPR041607">
    <property type="entry name" value="HU-HIG"/>
</dbReference>